<reference evidence="1" key="1">
    <citation type="submission" date="2020-10" db="EMBL/GenBank/DDBJ databases">
        <authorList>
            <person name="Gilroy R."/>
        </authorList>
    </citation>
    <scope>NUCLEOTIDE SEQUENCE</scope>
    <source>
        <strain evidence="1">G3-3990</strain>
    </source>
</reference>
<dbReference type="AlphaFoldDB" id="A0A9D9N3P5"/>
<organism evidence="1 2">
    <name type="scientific">Candidatus Gallipaludibacter merdavium</name>
    <dbReference type="NCBI Taxonomy" id="2840839"/>
    <lineage>
        <taxon>Bacteria</taxon>
        <taxon>Pseudomonadati</taxon>
        <taxon>Bacteroidota</taxon>
        <taxon>Bacteroidia</taxon>
        <taxon>Bacteroidales</taxon>
        <taxon>Candidatus Gallipaludibacter</taxon>
    </lineage>
</organism>
<accession>A0A9D9N3P5</accession>
<proteinExistence type="predicted"/>
<dbReference type="Proteomes" id="UP000823641">
    <property type="component" value="Unassembled WGS sequence"/>
</dbReference>
<name>A0A9D9N3P5_9BACT</name>
<comment type="caution">
    <text evidence="1">The sequence shown here is derived from an EMBL/GenBank/DDBJ whole genome shotgun (WGS) entry which is preliminary data.</text>
</comment>
<reference evidence="1" key="2">
    <citation type="journal article" date="2021" name="PeerJ">
        <title>Extensive microbial diversity within the chicken gut microbiome revealed by metagenomics and culture.</title>
        <authorList>
            <person name="Gilroy R."/>
            <person name="Ravi A."/>
            <person name="Getino M."/>
            <person name="Pursley I."/>
            <person name="Horton D.L."/>
            <person name="Alikhan N.F."/>
            <person name="Baker D."/>
            <person name="Gharbi K."/>
            <person name="Hall N."/>
            <person name="Watson M."/>
            <person name="Adriaenssens E.M."/>
            <person name="Foster-Nyarko E."/>
            <person name="Jarju S."/>
            <person name="Secka A."/>
            <person name="Antonio M."/>
            <person name="Oren A."/>
            <person name="Chaudhuri R.R."/>
            <person name="La Ragione R."/>
            <person name="Hildebrand F."/>
            <person name="Pallen M.J."/>
        </authorList>
    </citation>
    <scope>NUCLEOTIDE SEQUENCE</scope>
    <source>
        <strain evidence="1">G3-3990</strain>
    </source>
</reference>
<dbReference type="EMBL" id="JADIMG010000014">
    <property type="protein sequence ID" value="MBO8459033.1"/>
    <property type="molecule type" value="Genomic_DNA"/>
</dbReference>
<evidence type="ECO:0000313" key="2">
    <source>
        <dbReference type="Proteomes" id="UP000823641"/>
    </source>
</evidence>
<sequence>MIYSFKGITSQAEQSYDNTAAHSELKAMMNRSERLSLYFTIDQYGYEAIRVESKTTKNFAYQINQEAFAWVMNYLMKGETEDFNVKPEAVTKSEETDANKFRKDMLKLFVENRIGNIQFTPEFRDRTGKLTAVANFRNGTILFFMERDEEITDYLREKGLIR</sequence>
<gene>
    <name evidence="1" type="ORF">IAA73_01680</name>
</gene>
<protein>
    <submittedName>
        <fullName evidence="1">Uncharacterized protein</fullName>
    </submittedName>
</protein>
<evidence type="ECO:0000313" key="1">
    <source>
        <dbReference type="EMBL" id="MBO8459033.1"/>
    </source>
</evidence>